<sequence>MHTWTRTKSIMRDKTMPTSRLRNKTIHGLLKLCRDKEAEGYVCVKPIQKKQQYFKQFNQRRGRLNYQSTEEESYYEAIYRKERLD</sequence>
<organism evidence="1 2">
    <name type="scientific">Virgibacillus subterraneus</name>
    <dbReference type="NCBI Taxonomy" id="621109"/>
    <lineage>
        <taxon>Bacteria</taxon>
        <taxon>Bacillati</taxon>
        <taxon>Bacillota</taxon>
        <taxon>Bacilli</taxon>
        <taxon>Bacillales</taxon>
        <taxon>Bacillaceae</taxon>
        <taxon>Virgibacillus</taxon>
    </lineage>
</organism>
<name>A0A1H9EAW3_9BACI</name>
<reference evidence="1 2" key="1">
    <citation type="submission" date="2016-10" db="EMBL/GenBank/DDBJ databases">
        <authorList>
            <person name="Varghese N."/>
            <person name="Submissions S."/>
        </authorList>
    </citation>
    <scope>NUCLEOTIDE SEQUENCE [LARGE SCALE GENOMIC DNA]</scope>
    <source>
        <strain evidence="1 2">CGMCC 1.7734</strain>
    </source>
</reference>
<gene>
    <name evidence="1" type="ORF">SAMN05216232_1965</name>
</gene>
<proteinExistence type="predicted"/>
<keyword evidence="2" id="KW-1185">Reference proteome</keyword>
<evidence type="ECO:0000313" key="2">
    <source>
        <dbReference type="Proteomes" id="UP000198733"/>
    </source>
</evidence>
<dbReference type="Proteomes" id="UP000198733">
    <property type="component" value="Unassembled WGS sequence"/>
</dbReference>
<accession>A0A1H9EAW3</accession>
<comment type="caution">
    <text evidence="1">The sequence shown here is derived from an EMBL/GenBank/DDBJ whole genome shotgun (WGS) entry which is preliminary data.</text>
</comment>
<dbReference type="EMBL" id="FOEH01000002">
    <property type="protein sequence ID" value="SEQ22904.1"/>
    <property type="molecule type" value="Genomic_DNA"/>
</dbReference>
<evidence type="ECO:0000313" key="1">
    <source>
        <dbReference type="EMBL" id="SEQ22904.1"/>
    </source>
</evidence>
<protein>
    <submittedName>
        <fullName evidence="1">Uncharacterized protein</fullName>
    </submittedName>
</protein>